<dbReference type="InterPro" id="IPR023366">
    <property type="entry name" value="ATP_synth_asu-like_sf"/>
</dbReference>
<dbReference type="Proteomes" id="UP000740926">
    <property type="component" value="Unassembled WGS sequence"/>
</dbReference>
<keyword evidence="12" id="KW-1185">Reference proteome</keyword>
<dbReference type="PANTHER" id="PTHR43607:SF1">
    <property type="entry name" value="H(+)-TRANSPORTING TWO-SECTOR ATPASE"/>
    <property type="match status" value="1"/>
</dbReference>
<evidence type="ECO:0000256" key="2">
    <source>
        <dbReference type="ARBA" id="ARBA00018860"/>
    </source>
</evidence>
<evidence type="ECO:0000256" key="7">
    <source>
        <dbReference type="ARBA" id="ARBA00022967"/>
    </source>
</evidence>
<keyword evidence="8" id="KW-0406">Ion transport</keyword>
<name>A0A9P6YRD3_9FUNG</name>
<dbReference type="PANTHER" id="PTHR43607">
    <property type="entry name" value="V-TYPE PROTON ATPASE CATALYTIC SUBUNIT A"/>
    <property type="match status" value="1"/>
</dbReference>
<evidence type="ECO:0000259" key="10">
    <source>
        <dbReference type="Pfam" id="PF02874"/>
    </source>
</evidence>
<organism evidence="11 12">
    <name type="scientific">Rhizopus delemar</name>
    <dbReference type="NCBI Taxonomy" id="936053"/>
    <lineage>
        <taxon>Eukaryota</taxon>
        <taxon>Fungi</taxon>
        <taxon>Fungi incertae sedis</taxon>
        <taxon>Mucoromycota</taxon>
        <taxon>Mucoromycotina</taxon>
        <taxon>Mucoromycetes</taxon>
        <taxon>Mucorales</taxon>
        <taxon>Mucorineae</taxon>
        <taxon>Rhizopodaceae</taxon>
        <taxon>Rhizopus</taxon>
    </lineage>
</organism>
<dbReference type="AlphaFoldDB" id="A0A9P6YRD3"/>
<gene>
    <name evidence="11" type="ORF">G6F50_012553</name>
</gene>
<dbReference type="InterPro" id="IPR036121">
    <property type="entry name" value="ATPase_F1/V1/A1_a/bsu_N_sf"/>
</dbReference>
<accession>A0A9P6YRD3</accession>
<dbReference type="GO" id="GO:0046961">
    <property type="term" value="F:proton-transporting ATPase activity, rotational mechanism"/>
    <property type="evidence" value="ECO:0007669"/>
    <property type="project" value="InterPro"/>
</dbReference>
<keyword evidence="5" id="KW-0375">Hydrogen ion transport</keyword>
<comment type="caution">
    <text evidence="11">The sequence shown here is derived from an EMBL/GenBank/DDBJ whole genome shotgun (WGS) entry which is preliminary data.</text>
</comment>
<dbReference type="GO" id="GO:0005524">
    <property type="term" value="F:ATP binding"/>
    <property type="evidence" value="ECO:0007669"/>
    <property type="project" value="UniProtKB-KW"/>
</dbReference>
<evidence type="ECO:0000313" key="12">
    <source>
        <dbReference type="Proteomes" id="UP000740926"/>
    </source>
</evidence>
<evidence type="ECO:0000256" key="6">
    <source>
        <dbReference type="ARBA" id="ARBA00022840"/>
    </source>
</evidence>
<keyword evidence="7" id="KW-1278">Translocase</keyword>
<feature type="domain" description="ATPase F1/V1/A1 complex alpha/beta subunit N-terminal" evidence="10">
    <location>
        <begin position="27"/>
        <end position="76"/>
    </location>
</feature>
<comment type="subcellular location">
    <subcellularLocation>
        <location evidence="9">Vacuole membrane</location>
        <topology evidence="9">Peripheral membrane protein</topology>
        <orientation evidence="9">Cytoplasmic side</orientation>
    </subcellularLocation>
</comment>
<dbReference type="Gene3D" id="2.40.30.20">
    <property type="match status" value="1"/>
</dbReference>
<dbReference type="EMBL" id="JAANIU010004021">
    <property type="protein sequence ID" value="KAG1558056.1"/>
    <property type="molecule type" value="Genomic_DNA"/>
</dbReference>
<evidence type="ECO:0000256" key="3">
    <source>
        <dbReference type="ARBA" id="ARBA00022448"/>
    </source>
</evidence>
<keyword evidence="3" id="KW-0813">Transport</keyword>
<evidence type="ECO:0000313" key="11">
    <source>
        <dbReference type="EMBL" id="KAG1558056.1"/>
    </source>
</evidence>
<evidence type="ECO:0000256" key="1">
    <source>
        <dbReference type="ARBA" id="ARBA00008936"/>
    </source>
</evidence>
<dbReference type="InterPro" id="IPR022878">
    <property type="entry name" value="V-ATPase_asu"/>
</dbReference>
<evidence type="ECO:0000256" key="9">
    <source>
        <dbReference type="ARBA" id="ARBA00029427"/>
    </source>
</evidence>
<keyword evidence="6" id="KW-0067">ATP-binding</keyword>
<dbReference type="InterPro" id="IPR004100">
    <property type="entry name" value="ATPase_F1/V1/A1_a/bsu_N"/>
</dbReference>
<evidence type="ECO:0000256" key="8">
    <source>
        <dbReference type="ARBA" id="ARBA00023065"/>
    </source>
</evidence>
<evidence type="ECO:0000256" key="4">
    <source>
        <dbReference type="ARBA" id="ARBA00022741"/>
    </source>
</evidence>
<dbReference type="SUPFAM" id="SSF50615">
    <property type="entry name" value="N-terminal domain of alpha and beta subunits of F1 ATP synthase"/>
    <property type="match status" value="1"/>
</dbReference>
<comment type="similarity">
    <text evidence="1">Belongs to the ATPase alpha/beta chains family.</text>
</comment>
<protein>
    <recommendedName>
        <fullName evidence="2">V-type proton ATPase catalytic subunit A</fullName>
    </recommendedName>
</protein>
<dbReference type="Pfam" id="PF02874">
    <property type="entry name" value="ATP-synt_ab_N"/>
    <property type="match status" value="1"/>
</dbReference>
<reference evidence="11 12" key="1">
    <citation type="journal article" date="2020" name="Microb. Genom.">
        <title>Genetic diversity of clinical and environmental Mucorales isolates obtained from an investigation of mucormycosis cases among solid organ transplant recipients.</title>
        <authorList>
            <person name="Nguyen M.H."/>
            <person name="Kaul D."/>
            <person name="Muto C."/>
            <person name="Cheng S.J."/>
            <person name="Richter R.A."/>
            <person name="Bruno V.M."/>
            <person name="Liu G."/>
            <person name="Beyhan S."/>
            <person name="Sundermann A.J."/>
            <person name="Mounaud S."/>
            <person name="Pasculle A.W."/>
            <person name="Nierman W.C."/>
            <person name="Driscoll E."/>
            <person name="Cumbie R."/>
            <person name="Clancy C.J."/>
            <person name="Dupont C.L."/>
        </authorList>
    </citation>
    <scope>NUCLEOTIDE SEQUENCE [LARGE SCALE GENOMIC DNA]</scope>
    <source>
        <strain evidence="11 12">GL24</strain>
    </source>
</reference>
<evidence type="ECO:0000256" key="5">
    <source>
        <dbReference type="ARBA" id="ARBA00022781"/>
    </source>
</evidence>
<keyword evidence="4" id="KW-0547">Nucleotide-binding</keyword>
<dbReference type="GO" id="GO:0000329">
    <property type="term" value="C:fungal-type vacuole membrane"/>
    <property type="evidence" value="ECO:0007669"/>
    <property type="project" value="TreeGrafter"/>
</dbReference>
<proteinExistence type="inferred from homology"/>
<sequence length="78" mass="8556">MAGALENAERDLPRIRDHERESDFGSIFSVSGPVVVAENMYGSAMYELVRVGHAELVGEVIRIDGDKATIQVYEETGT</sequence>
<dbReference type="FunFam" id="2.40.30.20:FF:000002">
    <property type="entry name" value="V-type proton ATPase catalytic subunit A"/>
    <property type="match status" value="1"/>
</dbReference>
<dbReference type="GO" id="GO:0046034">
    <property type="term" value="P:ATP metabolic process"/>
    <property type="evidence" value="ECO:0007669"/>
    <property type="project" value="InterPro"/>
</dbReference>